<reference evidence="7 8" key="1">
    <citation type="journal article" date="2015" name="Antonie Van Leeuwenhoek">
        <title>Oricola cellulosilytica gen. nov., sp. nov., a cellulose-degrading bacterium of the family Phyllobacteriaceae isolated from surface seashore water, and emended descriptions of Mesorhizobium loti and Phyllobacterium myrsinacearum.</title>
        <authorList>
            <person name="Hameed A."/>
            <person name="Shahina M."/>
            <person name="Lai W.A."/>
            <person name="Lin S.Y."/>
            <person name="Young L.S."/>
            <person name="Liu Y.C."/>
            <person name="Hsu Y.H."/>
            <person name="Young C.C."/>
        </authorList>
    </citation>
    <scope>NUCLEOTIDE SEQUENCE [LARGE SCALE GENOMIC DNA]</scope>
    <source>
        <strain evidence="7 8">KCTC 52183</strain>
    </source>
</reference>
<feature type="transmembrane region" description="Helical" evidence="5">
    <location>
        <begin position="161"/>
        <end position="182"/>
    </location>
</feature>
<evidence type="ECO:0000256" key="5">
    <source>
        <dbReference type="SAM" id="Phobius"/>
    </source>
</evidence>
<dbReference type="Pfam" id="PF01794">
    <property type="entry name" value="Ferric_reduct"/>
    <property type="match status" value="1"/>
</dbReference>
<gene>
    <name evidence="7" type="ORF">E0D97_09855</name>
</gene>
<dbReference type="RefSeq" id="WP_131568328.1">
    <property type="nucleotide sequence ID" value="NZ_JAINFK010000002.1"/>
</dbReference>
<dbReference type="GO" id="GO:0016020">
    <property type="term" value="C:membrane"/>
    <property type="evidence" value="ECO:0007669"/>
    <property type="project" value="UniProtKB-SubCell"/>
</dbReference>
<feature type="transmembrane region" description="Helical" evidence="5">
    <location>
        <begin position="7"/>
        <end position="26"/>
    </location>
</feature>
<keyword evidence="2 5" id="KW-0812">Transmembrane</keyword>
<dbReference type="OrthoDB" id="8115207at2"/>
<accession>A0A4R0PBD6</accession>
<evidence type="ECO:0000256" key="2">
    <source>
        <dbReference type="ARBA" id="ARBA00022692"/>
    </source>
</evidence>
<feature type="transmembrane region" description="Helical" evidence="5">
    <location>
        <begin position="115"/>
        <end position="140"/>
    </location>
</feature>
<feature type="domain" description="Ferric oxidoreductase" evidence="6">
    <location>
        <begin position="42"/>
        <end position="168"/>
    </location>
</feature>
<evidence type="ECO:0000259" key="6">
    <source>
        <dbReference type="Pfam" id="PF01794"/>
    </source>
</evidence>
<feature type="transmembrane region" description="Helical" evidence="5">
    <location>
        <begin position="75"/>
        <end position="95"/>
    </location>
</feature>
<comment type="caution">
    <text evidence="7">The sequence shown here is derived from an EMBL/GenBank/DDBJ whole genome shotgun (WGS) entry which is preliminary data.</text>
</comment>
<evidence type="ECO:0000256" key="3">
    <source>
        <dbReference type="ARBA" id="ARBA00022989"/>
    </source>
</evidence>
<organism evidence="7 8">
    <name type="scientific">Oricola cellulosilytica</name>
    <dbReference type="NCBI Taxonomy" id="1429082"/>
    <lineage>
        <taxon>Bacteria</taxon>
        <taxon>Pseudomonadati</taxon>
        <taxon>Pseudomonadota</taxon>
        <taxon>Alphaproteobacteria</taxon>
        <taxon>Hyphomicrobiales</taxon>
        <taxon>Ahrensiaceae</taxon>
        <taxon>Oricola</taxon>
    </lineage>
</organism>
<name>A0A4R0PBD6_9HYPH</name>
<protein>
    <recommendedName>
        <fullName evidence="6">Ferric oxidoreductase domain-containing protein</fullName>
    </recommendedName>
</protein>
<evidence type="ECO:0000256" key="1">
    <source>
        <dbReference type="ARBA" id="ARBA00004141"/>
    </source>
</evidence>
<feature type="transmembrane region" description="Helical" evidence="5">
    <location>
        <begin position="194"/>
        <end position="215"/>
    </location>
</feature>
<dbReference type="Proteomes" id="UP000291301">
    <property type="component" value="Unassembled WGS sequence"/>
</dbReference>
<dbReference type="EMBL" id="SJST01000003">
    <property type="protein sequence ID" value="TCD14366.1"/>
    <property type="molecule type" value="Genomic_DNA"/>
</dbReference>
<dbReference type="InterPro" id="IPR013130">
    <property type="entry name" value="Fe3_Rdtase_TM_dom"/>
</dbReference>
<evidence type="ECO:0000313" key="7">
    <source>
        <dbReference type="EMBL" id="TCD14366.1"/>
    </source>
</evidence>
<proteinExistence type="predicted"/>
<evidence type="ECO:0000256" key="4">
    <source>
        <dbReference type="ARBA" id="ARBA00023136"/>
    </source>
</evidence>
<keyword evidence="4 5" id="KW-0472">Membrane</keyword>
<sequence length="229" mass="26350">MIPRKWIGRHLAVLAISAFGVAFFYFSRSDWSPMHRWNRSIGDMSLLLVAMAMALGPLSRLWRPSVRVMAYRRELGIYAVVLAFIHATIILFGWVELDLMRLIGFEYHPALERYVMLQHGFAFANLVGVVALIYGLVLALTSNDLSVRWLSEGVWKFVQRGTYVLWWLSVLHTGYFLFLHFLDFHRPTPAPNWAQWPFVFLVLAVLALQASASAATWRRVRRRGAPVTT</sequence>
<feature type="transmembrane region" description="Helical" evidence="5">
    <location>
        <begin position="46"/>
        <end position="63"/>
    </location>
</feature>
<comment type="subcellular location">
    <subcellularLocation>
        <location evidence="1">Membrane</location>
        <topology evidence="1">Multi-pass membrane protein</topology>
    </subcellularLocation>
</comment>
<keyword evidence="8" id="KW-1185">Reference proteome</keyword>
<dbReference type="AlphaFoldDB" id="A0A4R0PBD6"/>
<keyword evidence="3 5" id="KW-1133">Transmembrane helix</keyword>
<evidence type="ECO:0000313" key="8">
    <source>
        <dbReference type="Proteomes" id="UP000291301"/>
    </source>
</evidence>